<dbReference type="RefSeq" id="XP_018102217.1">
    <property type="nucleotide sequence ID" value="XM_018246728.2"/>
</dbReference>
<dbReference type="Proteomes" id="UP000186698">
    <property type="component" value="Chromosome 2L"/>
</dbReference>
<reference evidence="3" key="1">
    <citation type="submission" date="2025-08" db="UniProtKB">
        <authorList>
            <consortium name="RefSeq"/>
        </authorList>
    </citation>
    <scope>IDENTIFICATION</scope>
    <source>
        <strain evidence="3">J_2021</strain>
        <tissue evidence="3">Erythrocytes</tissue>
    </source>
</reference>
<evidence type="ECO:0000313" key="3">
    <source>
        <dbReference type="RefSeq" id="XP_018102217.1"/>
    </source>
</evidence>
<dbReference type="GeneID" id="108708239"/>
<sequence length="253" mass="28702">MAPRRKRQKLNVVCESSAGQQEILNDIKTVGQAFVGLPDEAAVLKEDLLRLRRQTYVIHKEDDHDLNWRVTYNAQDGDSHDNAEKDRRLTYVIDPKEGITVQSEGLASNPGIEMSVSEQEINGIEIQTPENVAQGDNLPKRHRKKKTATRKTLKKVSENIENNVNVKESKVSCEDKPVDQHLNEKNENDIQKPEVGLPDSNKVSSTEEQASTKRRKATRKRGPKKEAYEENAMETPTPELCNKPSKRGRKKKT</sequence>
<evidence type="ECO:0000313" key="2">
    <source>
        <dbReference type="Proteomes" id="UP000186698"/>
    </source>
</evidence>
<dbReference type="PaxDb" id="8355-A0A1L8HFH1"/>
<feature type="region of interest" description="Disordered" evidence="1">
    <location>
        <begin position="126"/>
        <end position="253"/>
    </location>
</feature>
<feature type="compositionally biased region" description="Basic residues" evidence="1">
    <location>
        <begin position="212"/>
        <end position="223"/>
    </location>
</feature>
<feature type="compositionally biased region" description="Basic residues" evidence="1">
    <location>
        <begin position="140"/>
        <end position="154"/>
    </location>
</feature>
<feature type="compositionally biased region" description="Basic residues" evidence="1">
    <location>
        <begin position="244"/>
        <end position="253"/>
    </location>
</feature>
<dbReference type="OMA" id="YEENAME"/>
<name>A0A1L8HFH1_XENLA</name>
<evidence type="ECO:0000256" key="1">
    <source>
        <dbReference type="SAM" id="MobiDB-lite"/>
    </source>
</evidence>
<dbReference type="KEGG" id="xla:108708239"/>
<dbReference type="OrthoDB" id="10435652at2759"/>
<dbReference type="Bgee" id="108708239">
    <property type="expression patterns" value="Expressed in egg cell and 6 other cell types or tissues"/>
</dbReference>
<dbReference type="AlphaFoldDB" id="A0A1L8HFH1"/>
<proteinExistence type="predicted"/>
<keyword evidence="2" id="KW-1185">Reference proteome</keyword>
<protein>
    <submittedName>
        <fullName evidence="3">Uncharacterized protein LOC108708239</fullName>
    </submittedName>
</protein>
<accession>A0A1L8HFH1</accession>
<gene>
    <name evidence="3" type="primary">LOC108708239</name>
</gene>
<feature type="compositionally biased region" description="Basic and acidic residues" evidence="1">
    <location>
        <begin position="167"/>
        <end position="192"/>
    </location>
</feature>
<organism evidence="2 3">
    <name type="scientific">Xenopus laevis</name>
    <name type="common">African clawed frog</name>
    <dbReference type="NCBI Taxonomy" id="8355"/>
    <lineage>
        <taxon>Eukaryota</taxon>
        <taxon>Metazoa</taxon>
        <taxon>Chordata</taxon>
        <taxon>Craniata</taxon>
        <taxon>Vertebrata</taxon>
        <taxon>Euteleostomi</taxon>
        <taxon>Amphibia</taxon>
        <taxon>Batrachia</taxon>
        <taxon>Anura</taxon>
        <taxon>Pipoidea</taxon>
        <taxon>Pipidae</taxon>
        <taxon>Xenopodinae</taxon>
        <taxon>Xenopus</taxon>
        <taxon>Xenopus</taxon>
    </lineage>
</organism>